<accession>R0H1Y7</accession>
<gene>
    <name evidence="1" type="ORF">CARUB_v10018088mg</name>
</gene>
<sequence length="183" mass="20524">TLTLYVTSVWFGIGLPKNSHSHCKLLRAQATKQRRETEMQETPSKILLLLLLFFLILSPSTQNPQEQDIYYCGNTPIPNPSNLITCRSGKLYFKTSTGLLSHVSKTEEVKLRARVSIEVEGHIPDLCISCERPDGNCGVALRCLCHPKECKNKVVNFGIKSQALSGKTQLVLLMSMGLFLIWF</sequence>
<name>R0H1Y7_9BRAS</name>
<dbReference type="KEGG" id="crb:17886381"/>
<evidence type="ECO:0000313" key="1">
    <source>
        <dbReference type="EMBL" id="EOA23279.1"/>
    </source>
</evidence>
<evidence type="ECO:0000313" key="2">
    <source>
        <dbReference type="Proteomes" id="UP000029121"/>
    </source>
</evidence>
<proteinExistence type="predicted"/>
<dbReference type="EMBL" id="KB870809">
    <property type="protein sequence ID" value="EOA23279.1"/>
    <property type="molecule type" value="Genomic_DNA"/>
</dbReference>
<reference evidence="2" key="1">
    <citation type="journal article" date="2013" name="Nat. Genet.">
        <title>The Capsella rubella genome and the genomic consequences of rapid mating system evolution.</title>
        <authorList>
            <person name="Slotte T."/>
            <person name="Hazzouri K.M."/>
            <person name="Agren J.A."/>
            <person name="Koenig D."/>
            <person name="Maumus F."/>
            <person name="Guo Y.L."/>
            <person name="Steige K."/>
            <person name="Platts A.E."/>
            <person name="Escobar J.S."/>
            <person name="Newman L.K."/>
            <person name="Wang W."/>
            <person name="Mandakova T."/>
            <person name="Vello E."/>
            <person name="Smith L.M."/>
            <person name="Henz S.R."/>
            <person name="Steffen J."/>
            <person name="Takuno S."/>
            <person name="Brandvain Y."/>
            <person name="Coop G."/>
            <person name="Andolfatto P."/>
            <person name="Hu T.T."/>
            <person name="Blanchette M."/>
            <person name="Clark R.M."/>
            <person name="Quesneville H."/>
            <person name="Nordborg M."/>
            <person name="Gaut B.S."/>
            <person name="Lysak M.A."/>
            <person name="Jenkins J."/>
            <person name="Grimwood J."/>
            <person name="Chapman J."/>
            <person name="Prochnik S."/>
            <person name="Shu S."/>
            <person name="Rokhsar D."/>
            <person name="Schmutz J."/>
            <person name="Weigel D."/>
            <person name="Wright S.I."/>
        </authorList>
    </citation>
    <scope>NUCLEOTIDE SEQUENCE [LARGE SCALE GENOMIC DNA]</scope>
    <source>
        <strain evidence="2">cv. Monte Gargano</strain>
    </source>
</reference>
<feature type="non-terminal residue" evidence="1">
    <location>
        <position position="1"/>
    </location>
</feature>
<organism evidence="1 2">
    <name type="scientific">Capsella rubella</name>
    <dbReference type="NCBI Taxonomy" id="81985"/>
    <lineage>
        <taxon>Eukaryota</taxon>
        <taxon>Viridiplantae</taxon>
        <taxon>Streptophyta</taxon>
        <taxon>Embryophyta</taxon>
        <taxon>Tracheophyta</taxon>
        <taxon>Spermatophyta</taxon>
        <taxon>Magnoliopsida</taxon>
        <taxon>eudicotyledons</taxon>
        <taxon>Gunneridae</taxon>
        <taxon>Pentapetalae</taxon>
        <taxon>rosids</taxon>
        <taxon>malvids</taxon>
        <taxon>Brassicales</taxon>
        <taxon>Brassicaceae</taxon>
        <taxon>Camelineae</taxon>
        <taxon>Capsella</taxon>
    </lineage>
</organism>
<dbReference type="Proteomes" id="UP000029121">
    <property type="component" value="Unassembled WGS sequence"/>
</dbReference>
<dbReference type="OrthoDB" id="1870516at2759"/>
<protein>
    <submittedName>
        <fullName evidence="1">Uncharacterized protein</fullName>
    </submittedName>
</protein>
<dbReference type="AlphaFoldDB" id="R0H1Y7"/>
<keyword evidence="2" id="KW-1185">Reference proteome</keyword>